<dbReference type="Proteomes" id="UP000027586">
    <property type="component" value="Unassembled WGS sequence"/>
</dbReference>
<organism evidence="1 2">
    <name type="scientific">Lichtheimia corymbifera JMRC:FSU:9682</name>
    <dbReference type="NCBI Taxonomy" id="1263082"/>
    <lineage>
        <taxon>Eukaryota</taxon>
        <taxon>Fungi</taxon>
        <taxon>Fungi incertae sedis</taxon>
        <taxon>Mucoromycota</taxon>
        <taxon>Mucoromycotina</taxon>
        <taxon>Mucoromycetes</taxon>
        <taxon>Mucorales</taxon>
        <taxon>Lichtheimiaceae</taxon>
        <taxon>Lichtheimia</taxon>
    </lineage>
</organism>
<evidence type="ECO:0008006" key="3">
    <source>
        <dbReference type="Google" id="ProtNLM"/>
    </source>
</evidence>
<dbReference type="PANTHER" id="PTHR13318">
    <property type="entry name" value="PARTNER OF PAIRED, ISOFORM B-RELATED"/>
    <property type="match status" value="1"/>
</dbReference>
<protein>
    <recommendedName>
        <fullName evidence="3">F-box domain-containing protein</fullName>
    </recommendedName>
</protein>
<dbReference type="GO" id="GO:0019005">
    <property type="term" value="C:SCF ubiquitin ligase complex"/>
    <property type="evidence" value="ECO:0007669"/>
    <property type="project" value="TreeGrafter"/>
</dbReference>
<accession>A0A068RX77</accession>
<name>A0A068RX77_9FUNG</name>
<keyword evidence="2" id="KW-1185">Reference proteome</keyword>
<dbReference type="InterPro" id="IPR032675">
    <property type="entry name" value="LRR_dom_sf"/>
</dbReference>
<dbReference type="InterPro" id="IPR011990">
    <property type="entry name" value="TPR-like_helical_dom_sf"/>
</dbReference>
<gene>
    <name evidence="1" type="ORF">LCOR_05493.1</name>
</gene>
<dbReference type="PANTHER" id="PTHR13318:SF169">
    <property type="entry name" value="F-BOX AND LEUCINE-RICH REPEAT PROTEIN 9"/>
    <property type="match status" value="1"/>
</dbReference>
<evidence type="ECO:0000313" key="1">
    <source>
        <dbReference type="EMBL" id="CDH54227.1"/>
    </source>
</evidence>
<sequence length="678" mass="76190">MIDTPCCQLRNATAIIQTSTQTSNKQNTIVDDTKTLHDLVQQQLIVLNRRAMALASSALFEQALHDATQMKQIAPYSPSGYLCAAQIFTMQGRQLAAIHECNQGIQTASLTDPLYNQLQVIKSKAELRQDTCIDFITELPLDIIDNIATRFFPRVIRSYDTASPYLNVSRNWRDRLCACVELRFSLTAFDASSDTFHALESYAPFVKGLTLSYDGLHYLQLLPMFTMLRSFTAVCQSCFDVDLLLEALGHVGNNLKELSIESINGETSLALGDILRICPNLTTLHCQTINMDMSAAKRTYPKMAKLSLARIFPSIDQTIIQDLLSRLPALHVFSIDQVADPRALLLIPTLCPTVKVLLHDTPLSVLPQRPAASNHRCFIKPGLQKLCIDGSKLDTNDFFSMLENNNATLQELRYWHRALSQPQQQQQEQLMRHRTTATTSLSDRIVTPLLSQLKHLTTFFCELEDRRSQYIATCVLERAPQLEHVSIKNNFIDTTWNGAIFDALIALSHLHTLDLSMRRINDDALQRFANRHCGRADRGATLRHISLGAFYGLCDETLYKVACIPSLESISIESKVVEKMSTLITWMELLGQGCPSLKQVRFAGTTTANDQVLCHMHYMPSIERVVLSNLPHITDAGIMALLACPRLRHIHIESCARISYEVLSVLQEKAHISSVHVK</sequence>
<dbReference type="SUPFAM" id="SSF52047">
    <property type="entry name" value="RNI-like"/>
    <property type="match status" value="1"/>
</dbReference>
<dbReference type="EMBL" id="CBTN010000022">
    <property type="protein sequence ID" value="CDH54227.1"/>
    <property type="molecule type" value="Genomic_DNA"/>
</dbReference>
<dbReference type="VEuPathDB" id="FungiDB:LCOR_05493.1"/>
<dbReference type="SUPFAM" id="SSF48452">
    <property type="entry name" value="TPR-like"/>
    <property type="match status" value="1"/>
</dbReference>
<dbReference type="GO" id="GO:0031146">
    <property type="term" value="P:SCF-dependent proteasomal ubiquitin-dependent protein catabolic process"/>
    <property type="evidence" value="ECO:0007669"/>
    <property type="project" value="TreeGrafter"/>
</dbReference>
<dbReference type="AlphaFoldDB" id="A0A068RX77"/>
<reference evidence="1" key="1">
    <citation type="submission" date="2013-08" db="EMBL/GenBank/DDBJ databases">
        <title>Gene expansion shapes genome architecture in the human pathogen Lichtheimia corymbifera: an evolutionary genomics analysis in the ancient terrestrial Mucorales (Mucoromycotina).</title>
        <authorList>
            <person name="Schwartze V.U."/>
            <person name="Winter S."/>
            <person name="Shelest E."/>
            <person name="Marcet-Houben M."/>
            <person name="Horn F."/>
            <person name="Wehner S."/>
            <person name="Hoffmann K."/>
            <person name="Riege K."/>
            <person name="Sammeth M."/>
            <person name="Nowrousian M."/>
            <person name="Valiante V."/>
            <person name="Linde J."/>
            <person name="Jacobsen I.D."/>
            <person name="Marz M."/>
            <person name="Brakhage A.A."/>
            <person name="Gabaldon T."/>
            <person name="Bocker S."/>
            <person name="Voigt K."/>
        </authorList>
    </citation>
    <scope>NUCLEOTIDE SEQUENCE [LARGE SCALE GENOMIC DNA]</scope>
    <source>
        <strain evidence="1">FSU 9682</strain>
    </source>
</reference>
<comment type="caution">
    <text evidence="1">The sequence shown here is derived from an EMBL/GenBank/DDBJ whole genome shotgun (WGS) entry which is preliminary data.</text>
</comment>
<dbReference type="Gene3D" id="3.80.10.10">
    <property type="entry name" value="Ribonuclease Inhibitor"/>
    <property type="match status" value="1"/>
</dbReference>
<evidence type="ECO:0000313" key="2">
    <source>
        <dbReference type="Proteomes" id="UP000027586"/>
    </source>
</evidence>
<proteinExistence type="predicted"/>
<dbReference type="OrthoDB" id="2236134at2759"/>